<evidence type="ECO:0000313" key="3">
    <source>
        <dbReference type="Proteomes" id="UP000306196"/>
    </source>
</evidence>
<feature type="compositionally biased region" description="Basic and acidic residues" evidence="1">
    <location>
        <begin position="172"/>
        <end position="186"/>
    </location>
</feature>
<sequence>MKAKRLLISQFEFGLSSPPWLAYSFGYKMKSIIVSLILVLAAVPLRAAEVILPYSAFGPQVAAYELIGMEWWQWDSHGGAADRDYPIKVVVYWDQTQEVTAKRYPVDQAKHQDFRYVEYLKAIEHLEHTIKGFKEEKLDATILERALAQLKKQKAEEVGTGQPATRSQTKSEGGDKPQPEAEGRSR</sequence>
<dbReference type="EMBL" id="VAUV01000001">
    <property type="protein sequence ID" value="TLD72550.1"/>
    <property type="molecule type" value="Genomic_DNA"/>
</dbReference>
<organism evidence="2 3">
    <name type="scientific">Phragmitibacter flavus</name>
    <dbReference type="NCBI Taxonomy" id="2576071"/>
    <lineage>
        <taxon>Bacteria</taxon>
        <taxon>Pseudomonadati</taxon>
        <taxon>Verrucomicrobiota</taxon>
        <taxon>Verrucomicrobiia</taxon>
        <taxon>Verrucomicrobiales</taxon>
        <taxon>Verrucomicrobiaceae</taxon>
        <taxon>Phragmitibacter</taxon>
    </lineage>
</organism>
<feature type="compositionally biased region" description="Polar residues" evidence="1">
    <location>
        <begin position="162"/>
        <end position="171"/>
    </location>
</feature>
<evidence type="ECO:0000313" key="2">
    <source>
        <dbReference type="EMBL" id="TLD72550.1"/>
    </source>
</evidence>
<dbReference type="RefSeq" id="WP_166442510.1">
    <property type="nucleotide sequence ID" value="NZ_VAUV01000001.1"/>
</dbReference>
<proteinExistence type="predicted"/>
<name>A0A5R8KJW6_9BACT</name>
<protein>
    <submittedName>
        <fullName evidence="2">Uncharacterized protein</fullName>
    </submittedName>
</protein>
<comment type="caution">
    <text evidence="2">The sequence shown here is derived from an EMBL/GenBank/DDBJ whole genome shotgun (WGS) entry which is preliminary data.</text>
</comment>
<keyword evidence="3" id="KW-1185">Reference proteome</keyword>
<dbReference type="AlphaFoldDB" id="A0A5R8KJW6"/>
<accession>A0A5R8KJW6</accession>
<dbReference type="Proteomes" id="UP000306196">
    <property type="component" value="Unassembled WGS sequence"/>
</dbReference>
<evidence type="ECO:0000256" key="1">
    <source>
        <dbReference type="SAM" id="MobiDB-lite"/>
    </source>
</evidence>
<reference evidence="2 3" key="1">
    <citation type="submission" date="2019-05" db="EMBL/GenBank/DDBJ databases">
        <title>Verrucobacter flavum gen. nov., sp. nov. a new member of the family Verrucomicrobiaceae.</title>
        <authorList>
            <person name="Szuroczki S."/>
            <person name="Abbaszade G."/>
            <person name="Szabo A."/>
            <person name="Felfoldi T."/>
            <person name="Schumann P."/>
            <person name="Boka K."/>
            <person name="Keki Z."/>
            <person name="Toumi M."/>
            <person name="Toth E."/>
        </authorList>
    </citation>
    <scope>NUCLEOTIDE SEQUENCE [LARGE SCALE GENOMIC DNA]</scope>
    <source>
        <strain evidence="2 3">MG-N-17</strain>
    </source>
</reference>
<gene>
    <name evidence="2" type="ORF">FEM03_00295</name>
</gene>
<feature type="region of interest" description="Disordered" evidence="1">
    <location>
        <begin position="152"/>
        <end position="186"/>
    </location>
</feature>